<dbReference type="PANTHER" id="PTHR24160:SF1">
    <property type="entry name" value="ANKYRIN REPEAT DOMAIN-CONTAINING PROTEIN 53"/>
    <property type="match status" value="1"/>
</dbReference>
<dbReference type="GO" id="GO:0060236">
    <property type="term" value="P:regulation of mitotic spindle organization"/>
    <property type="evidence" value="ECO:0007669"/>
    <property type="project" value="TreeGrafter"/>
</dbReference>
<proteinExistence type="predicted"/>
<keyword evidence="3" id="KW-1185">Reference proteome</keyword>
<dbReference type="RefSeq" id="XP_025069071.1">
    <property type="nucleotide sequence ID" value="XM_025213286.1"/>
</dbReference>
<dbReference type="InterPro" id="IPR042335">
    <property type="entry name" value="ANKRD53"/>
</dbReference>
<dbReference type="GO" id="GO:0000922">
    <property type="term" value="C:spindle pole"/>
    <property type="evidence" value="ECO:0007669"/>
    <property type="project" value="TreeGrafter"/>
</dbReference>
<sequence length="464" mass="51719">METRVQIGRRGKIIEKKGPQKPEKSSKASKADDRQLPATSKGTVPWLQQCLQKAEMRAQADANEQIAARGHSDVLLLTSSPLQGFSVIHSAALNGRLDCLKTIVEKYEVDVNLPSLKGWRPIHLVMNKESGPRALECLQYLIGKGADVNIQSQTGASPLHKAASEGRLPCIVALVEAGADIFAKDAKGHVPVDLCKLWAHRSCARYLTDAMWKKTKRNLAQEMHKLQQIKSEWQCTEAALVTREKMEKAMLNRMAFSDWLQKKQQRPSLRTLQEEPFPEDSADLGALPSTLAAKTPSEEELMWVDSAPRFPDLVQLPLEQAPPPWNASTNPSSPPVADIYRATTVRLGAEPEASPEHDFSAFLHLSKDPRGRPLVRSAHGGRLASLPELPYDIVRRSIFPSSRPVRMKGPQDFRPAHILGVPRKRLPHGPWRWTDEMAMSLRETLDPEFVATVRAHLAAYDESN</sequence>
<dbReference type="KEGG" id="asn:102370421"/>
<dbReference type="GO" id="GO:0007080">
    <property type="term" value="P:mitotic metaphase chromosome alignment"/>
    <property type="evidence" value="ECO:0007669"/>
    <property type="project" value="TreeGrafter"/>
</dbReference>
<evidence type="ECO:0000313" key="4">
    <source>
        <dbReference type="RefSeq" id="XP_025069071.1"/>
    </source>
</evidence>
<evidence type="ECO:0000313" key="3">
    <source>
        <dbReference type="Proteomes" id="UP000189705"/>
    </source>
</evidence>
<organism evidence="3 4">
    <name type="scientific">Alligator sinensis</name>
    <name type="common">Chinese alligator</name>
    <dbReference type="NCBI Taxonomy" id="38654"/>
    <lineage>
        <taxon>Eukaryota</taxon>
        <taxon>Metazoa</taxon>
        <taxon>Chordata</taxon>
        <taxon>Craniata</taxon>
        <taxon>Vertebrata</taxon>
        <taxon>Euteleostomi</taxon>
        <taxon>Archelosauria</taxon>
        <taxon>Archosauria</taxon>
        <taxon>Crocodylia</taxon>
        <taxon>Alligatoridae</taxon>
        <taxon>Alligatorinae</taxon>
        <taxon>Alligator</taxon>
    </lineage>
</organism>
<keyword evidence="1" id="KW-0040">ANK repeat</keyword>
<dbReference type="GO" id="GO:1902412">
    <property type="term" value="P:regulation of mitotic cytokinesis"/>
    <property type="evidence" value="ECO:0007669"/>
    <property type="project" value="InterPro"/>
</dbReference>
<evidence type="ECO:0000256" key="1">
    <source>
        <dbReference type="PROSITE-ProRule" id="PRU00023"/>
    </source>
</evidence>
<dbReference type="InParanoid" id="A0A3Q0HAH3"/>
<dbReference type="InterPro" id="IPR036770">
    <property type="entry name" value="Ankyrin_rpt-contain_sf"/>
</dbReference>
<evidence type="ECO:0000256" key="2">
    <source>
        <dbReference type="SAM" id="MobiDB-lite"/>
    </source>
</evidence>
<reference evidence="4" key="1">
    <citation type="submission" date="2025-08" db="UniProtKB">
        <authorList>
            <consortium name="RefSeq"/>
        </authorList>
    </citation>
    <scope>IDENTIFICATION</scope>
</reference>
<dbReference type="GeneID" id="102370421"/>
<name>A0A3Q0HAH3_ALLSI</name>
<dbReference type="SMART" id="SM00248">
    <property type="entry name" value="ANK"/>
    <property type="match status" value="3"/>
</dbReference>
<feature type="region of interest" description="Disordered" evidence="2">
    <location>
        <begin position="265"/>
        <end position="288"/>
    </location>
</feature>
<gene>
    <name evidence="4" type="primary">ANKRD53</name>
</gene>
<dbReference type="SUPFAM" id="SSF48403">
    <property type="entry name" value="Ankyrin repeat"/>
    <property type="match status" value="1"/>
</dbReference>
<dbReference type="InterPro" id="IPR002110">
    <property type="entry name" value="Ankyrin_rpt"/>
</dbReference>
<dbReference type="Pfam" id="PF12796">
    <property type="entry name" value="Ank_2"/>
    <property type="match status" value="1"/>
</dbReference>
<accession>A0A3Q0HAH3</accession>
<dbReference type="Gene3D" id="1.25.40.20">
    <property type="entry name" value="Ankyrin repeat-containing domain"/>
    <property type="match status" value="1"/>
</dbReference>
<dbReference type="AlphaFoldDB" id="A0A3Q0HAH3"/>
<feature type="repeat" description="ANK" evidence="1">
    <location>
        <begin position="117"/>
        <end position="153"/>
    </location>
</feature>
<feature type="compositionally biased region" description="Basic and acidic residues" evidence="2">
    <location>
        <begin position="12"/>
        <end position="35"/>
    </location>
</feature>
<dbReference type="PROSITE" id="PS50088">
    <property type="entry name" value="ANK_REPEAT"/>
    <property type="match status" value="2"/>
</dbReference>
<dbReference type="PANTHER" id="PTHR24160">
    <property type="entry name" value="ANKYRIN REPEAT DOMAIN-CONTAINING PROTEIN 53"/>
    <property type="match status" value="1"/>
</dbReference>
<dbReference type="CTD" id="79998"/>
<protein>
    <submittedName>
        <fullName evidence="4">Ankyrin repeat domain-containing protein 53</fullName>
    </submittedName>
</protein>
<dbReference type="GO" id="GO:0031116">
    <property type="term" value="P:positive regulation of microtubule polymerization"/>
    <property type="evidence" value="ECO:0007669"/>
    <property type="project" value="TreeGrafter"/>
</dbReference>
<feature type="region of interest" description="Disordered" evidence="2">
    <location>
        <begin position="1"/>
        <end position="39"/>
    </location>
</feature>
<dbReference type="Proteomes" id="UP000189705">
    <property type="component" value="Unplaced"/>
</dbReference>
<dbReference type="PROSITE" id="PS50297">
    <property type="entry name" value="ANK_REP_REGION"/>
    <property type="match status" value="1"/>
</dbReference>
<feature type="repeat" description="ANK" evidence="1">
    <location>
        <begin position="154"/>
        <end position="186"/>
    </location>
</feature>